<dbReference type="KEGG" id="ela:UCREL1_6573"/>
<dbReference type="EMBL" id="KB706648">
    <property type="protein sequence ID" value="EMR66440.1"/>
    <property type="molecule type" value="Genomic_DNA"/>
</dbReference>
<feature type="compositionally biased region" description="Low complexity" evidence="1">
    <location>
        <begin position="351"/>
        <end position="369"/>
    </location>
</feature>
<sequence length="466" mass="48212">MTRLRHCLALISLGTAIVVAQDVVYVTDLSIFTVLAPCAASAVSYNVQSQTYDNCPEAVDALQSCVCTKNNNFASISKAISQSDEDFSFPEPETPVSQFITDLPAFDELAPCAAGGLANVVQSMTYDLCPGDASHLATLTYYITALDQYSSLAPCAQSALSYDVFSQTYDYCPDGPQALASCVCLKNGMSRLLTNMITSSVKYSCESTASEDISSAIEVFEYYCSAAQALVTPAGVTESGPTQTADPTAEPTSDSGDFGLGGSGTDDSGSSESSPDSSSSSDSVSGGGGSNGGSNNTGAIVGGVVGGVGGLALIAAVVFFFWRRSRKAKIQVATNVESDVGAGKPELDSTAAAAALASPPSSSPSPSALKGQPPSRADNVSPVSAHNTSELHGQNSFDARAAATSNHPLYSSAGHNAQEAFSQQVYEAPVQHPTQVHEMHAQSNTTNWQSGPVLQYHEMDGGSRRT</sequence>
<keyword evidence="2" id="KW-1133">Transmembrane helix</keyword>
<dbReference type="Proteomes" id="UP000012174">
    <property type="component" value="Unassembled WGS sequence"/>
</dbReference>
<feature type="compositionally biased region" description="Polar residues" evidence="1">
    <location>
        <begin position="381"/>
        <end position="390"/>
    </location>
</feature>
<accession>M7TI63</accession>
<feature type="region of interest" description="Disordered" evidence="1">
    <location>
        <begin position="351"/>
        <end position="390"/>
    </location>
</feature>
<dbReference type="OrthoDB" id="3436787at2759"/>
<dbReference type="eggNOG" id="ENOG502SQDM">
    <property type="taxonomic scope" value="Eukaryota"/>
</dbReference>
<keyword evidence="2" id="KW-0472">Membrane</keyword>
<gene>
    <name evidence="4" type="ORF">UCREL1_6573</name>
</gene>
<protein>
    <submittedName>
        <fullName evidence="4">Uncharacterized protein</fullName>
    </submittedName>
</protein>
<keyword evidence="2" id="KW-0812">Transmembrane</keyword>
<feature type="signal peptide" evidence="3">
    <location>
        <begin position="1"/>
        <end position="20"/>
    </location>
</feature>
<evidence type="ECO:0000256" key="2">
    <source>
        <dbReference type="SAM" id="Phobius"/>
    </source>
</evidence>
<feature type="compositionally biased region" description="Polar residues" evidence="1">
    <location>
        <begin position="441"/>
        <end position="452"/>
    </location>
</feature>
<dbReference type="AlphaFoldDB" id="M7TI63"/>
<evidence type="ECO:0000313" key="4">
    <source>
        <dbReference type="EMBL" id="EMR66440.1"/>
    </source>
</evidence>
<keyword evidence="5" id="KW-1185">Reference proteome</keyword>
<evidence type="ECO:0000313" key="5">
    <source>
        <dbReference type="Proteomes" id="UP000012174"/>
    </source>
</evidence>
<evidence type="ECO:0000256" key="1">
    <source>
        <dbReference type="SAM" id="MobiDB-lite"/>
    </source>
</evidence>
<dbReference type="HOGENOM" id="CLU_017868_1_1_1"/>
<keyword evidence="3" id="KW-0732">Signal</keyword>
<feature type="compositionally biased region" description="Polar residues" evidence="1">
    <location>
        <begin position="239"/>
        <end position="252"/>
    </location>
</feature>
<organism evidence="4 5">
    <name type="scientific">Eutypa lata (strain UCR-EL1)</name>
    <name type="common">Grapevine dieback disease fungus</name>
    <name type="synonym">Eutypa armeniacae</name>
    <dbReference type="NCBI Taxonomy" id="1287681"/>
    <lineage>
        <taxon>Eukaryota</taxon>
        <taxon>Fungi</taxon>
        <taxon>Dikarya</taxon>
        <taxon>Ascomycota</taxon>
        <taxon>Pezizomycotina</taxon>
        <taxon>Sordariomycetes</taxon>
        <taxon>Xylariomycetidae</taxon>
        <taxon>Xylariales</taxon>
        <taxon>Diatrypaceae</taxon>
        <taxon>Eutypa</taxon>
    </lineage>
</organism>
<feature type="compositionally biased region" description="Basic and acidic residues" evidence="1">
    <location>
        <begin position="457"/>
        <end position="466"/>
    </location>
</feature>
<proteinExistence type="predicted"/>
<dbReference type="STRING" id="1287681.M7TI63"/>
<feature type="region of interest" description="Disordered" evidence="1">
    <location>
        <begin position="438"/>
        <end position="466"/>
    </location>
</feature>
<dbReference type="OMA" id="YSCESTA"/>
<feature type="compositionally biased region" description="Low complexity" evidence="1">
    <location>
        <begin position="265"/>
        <end position="284"/>
    </location>
</feature>
<evidence type="ECO:0000256" key="3">
    <source>
        <dbReference type="SAM" id="SignalP"/>
    </source>
</evidence>
<reference evidence="5" key="1">
    <citation type="journal article" date="2013" name="Genome Announc.">
        <title>Draft genome sequence of the grapevine dieback fungus Eutypa lata UCR-EL1.</title>
        <authorList>
            <person name="Blanco-Ulate B."/>
            <person name="Rolshausen P.E."/>
            <person name="Cantu D."/>
        </authorList>
    </citation>
    <scope>NUCLEOTIDE SEQUENCE [LARGE SCALE GENOMIC DNA]</scope>
    <source>
        <strain evidence="5">UCR-EL1</strain>
    </source>
</reference>
<feature type="chain" id="PRO_5004085625" evidence="3">
    <location>
        <begin position="21"/>
        <end position="466"/>
    </location>
</feature>
<feature type="transmembrane region" description="Helical" evidence="2">
    <location>
        <begin position="300"/>
        <end position="322"/>
    </location>
</feature>
<name>M7TI63_EUTLA</name>
<feature type="region of interest" description="Disordered" evidence="1">
    <location>
        <begin position="236"/>
        <end position="294"/>
    </location>
</feature>